<dbReference type="AlphaFoldDB" id="A0A5N5FBD6"/>
<dbReference type="EMBL" id="SMOL01000753">
    <property type="protein sequence ID" value="KAB2600287.1"/>
    <property type="molecule type" value="Genomic_DNA"/>
</dbReference>
<evidence type="ECO:0000313" key="2">
    <source>
        <dbReference type="Proteomes" id="UP000327157"/>
    </source>
</evidence>
<protein>
    <submittedName>
        <fullName evidence="1">S2-RNase</fullName>
    </submittedName>
</protein>
<reference evidence="1 2" key="3">
    <citation type="submission" date="2019-11" db="EMBL/GenBank/DDBJ databases">
        <title>A de novo genome assembly of a pear dwarfing rootstock.</title>
        <authorList>
            <person name="Wang F."/>
            <person name="Wang J."/>
            <person name="Li S."/>
            <person name="Zhang Y."/>
            <person name="Fang M."/>
            <person name="Ma L."/>
            <person name="Zhao Y."/>
            <person name="Jiang S."/>
        </authorList>
    </citation>
    <scope>NUCLEOTIDE SEQUENCE [LARGE SCALE GENOMIC DNA]</scope>
    <source>
        <strain evidence="1">S2</strain>
        <tissue evidence="1">Leaf</tissue>
    </source>
</reference>
<proteinExistence type="predicted"/>
<sequence length="566" mass="62396">MSSSHKSDDGVPPLYCQGGSFSKVGYFKAAHFKISSDDSFKDFLEPYWHAISSGVRVKGVKEGNNHEPYSKLGSIMRTSLCMKKVHVALGIPAEYCEWHWLLSPQSREKDGLPPREEIKQIKAETLASPIAIVEPAVNEEMLVEKKSKASSIAREGLLAADKLVINLTFSKRKKDEAIRYEPVAPAMLKVASRIAQCRGSIMPLVPKSVPRCPVAIMKSDKVDSAAKVAPNPIPLIAKIGLPTEKRDCSSAEICALLKPNMLEDMDACPKLVDSVRGEMAMTMAAEAYSSAEKIKRLESELVSLKGSNISTPTSLYAYTKDEELITTYNQVIHFKKKEMDELQCVRVCLLEENEQLKGEKARLELGYVDHLFGRPSDFDFAGKDFKTFSISSEYLFAFTFEASIGEVLGEVGAQAGAAGGVPLLFDLFVIHIGEGVTTLAAYFVDLVRTFPDRIHLFGAFSAGSVENCLVRCFGLPIALGIPRRGHVLLDAIFLEELRQIFAYELWVVVCDDGLRDAKSTNDDLSYEALYVHLSCGCRGLCFHPFGEVVSCHDHLASAPNSGRHWP</sequence>
<evidence type="ECO:0000313" key="1">
    <source>
        <dbReference type="EMBL" id="KAB2600287.1"/>
    </source>
</evidence>
<keyword evidence="2" id="KW-1185">Reference proteome</keyword>
<name>A0A5N5FBD6_9ROSA</name>
<reference evidence="2" key="2">
    <citation type="submission" date="2019-10" db="EMBL/GenBank/DDBJ databases">
        <title>A de novo genome assembly of a pear dwarfing rootstock.</title>
        <authorList>
            <person name="Wang F."/>
            <person name="Wang J."/>
            <person name="Li S."/>
            <person name="Zhang Y."/>
            <person name="Fang M."/>
            <person name="Ma L."/>
            <person name="Zhao Y."/>
            <person name="Jiang S."/>
        </authorList>
    </citation>
    <scope>NUCLEOTIDE SEQUENCE [LARGE SCALE GENOMIC DNA]</scope>
</reference>
<dbReference type="OrthoDB" id="10625233at2759"/>
<dbReference type="Proteomes" id="UP000327157">
    <property type="component" value="Chromosome 13"/>
</dbReference>
<organism evidence="1 2">
    <name type="scientific">Pyrus ussuriensis x Pyrus communis</name>
    <dbReference type="NCBI Taxonomy" id="2448454"/>
    <lineage>
        <taxon>Eukaryota</taxon>
        <taxon>Viridiplantae</taxon>
        <taxon>Streptophyta</taxon>
        <taxon>Embryophyta</taxon>
        <taxon>Tracheophyta</taxon>
        <taxon>Spermatophyta</taxon>
        <taxon>Magnoliopsida</taxon>
        <taxon>eudicotyledons</taxon>
        <taxon>Gunneridae</taxon>
        <taxon>Pentapetalae</taxon>
        <taxon>rosids</taxon>
        <taxon>fabids</taxon>
        <taxon>Rosales</taxon>
        <taxon>Rosaceae</taxon>
        <taxon>Amygdaloideae</taxon>
        <taxon>Maleae</taxon>
        <taxon>Pyrus</taxon>
    </lineage>
</organism>
<comment type="caution">
    <text evidence="1">The sequence shown here is derived from an EMBL/GenBank/DDBJ whole genome shotgun (WGS) entry which is preliminary data.</text>
</comment>
<reference evidence="1 2" key="1">
    <citation type="submission" date="2019-09" db="EMBL/GenBank/DDBJ databases">
        <authorList>
            <person name="Ou C."/>
        </authorList>
    </citation>
    <scope>NUCLEOTIDE SEQUENCE [LARGE SCALE GENOMIC DNA]</scope>
    <source>
        <strain evidence="1">S2</strain>
        <tissue evidence="1">Leaf</tissue>
    </source>
</reference>
<gene>
    <name evidence="1" type="ORF">D8674_010558</name>
</gene>
<accession>A0A5N5FBD6</accession>